<dbReference type="InterPro" id="IPR019056">
    <property type="entry name" value="Phage_TAC_6"/>
</dbReference>
<dbReference type="EMBL" id="JACHNY010000009">
    <property type="protein sequence ID" value="MBB4619340.1"/>
    <property type="molecule type" value="Genomic_DNA"/>
</dbReference>
<dbReference type="Proteomes" id="UP000574769">
    <property type="component" value="Unassembled WGS sequence"/>
</dbReference>
<protein>
    <submittedName>
        <fullName evidence="1">Putative phage protein (TIGR02216 family)</fullName>
    </submittedName>
</protein>
<reference evidence="1 2" key="1">
    <citation type="submission" date="2020-08" db="EMBL/GenBank/DDBJ databases">
        <title>Genomic Encyclopedia of Type Strains, Phase IV (KMG-IV): sequencing the most valuable type-strain genomes for metagenomic binning, comparative biology and taxonomic classification.</title>
        <authorList>
            <person name="Goeker M."/>
        </authorList>
    </citation>
    <scope>NUCLEOTIDE SEQUENCE [LARGE SCALE GENOMIC DNA]</scope>
    <source>
        <strain evidence="1 2">DSM 15867</strain>
    </source>
</reference>
<keyword evidence="2" id="KW-1185">Reference proteome</keyword>
<organism evidence="1 2">
    <name type="scientific">Sphingomonas abaci</name>
    <dbReference type="NCBI Taxonomy" id="237611"/>
    <lineage>
        <taxon>Bacteria</taxon>
        <taxon>Pseudomonadati</taxon>
        <taxon>Pseudomonadota</taxon>
        <taxon>Alphaproteobacteria</taxon>
        <taxon>Sphingomonadales</taxon>
        <taxon>Sphingomonadaceae</taxon>
        <taxon>Sphingomonas</taxon>
    </lineage>
</organism>
<dbReference type="AlphaFoldDB" id="A0A7W7F1G3"/>
<sequence>MSARFAGAAARAAGFAGAVLGWSPDRFWRATPAELAVVVAAMRGADGGQVPPDAAAIATLRKAFPDG</sequence>
<name>A0A7W7F1G3_9SPHN</name>
<comment type="caution">
    <text evidence="1">The sequence shown here is derived from an EMBL/GenBank/DDBJ whole genome shotgun (WGS) entry which is preliminary data.</text>
</comment>
<evidence type="ECO:0000313" key="2">
    <source>
        <dbReference type="Proteomes" id="UP000574769"/>
    </source>
</evidence>
<proteinExistence type="predicted"/>
<dbReference type="Pfam" id="PF09550">
    <property type="entry name" value="Phage_TAC_6"/>
    <property type="match status" value="1"/>
</dbReference>
<dbReference type="RefSeq" id="WP_184116664.1">
    <property type="nucleotide sequence ID" value="NZ_JACHNY010000009.1"/>
</dbReference>
<evidence type="ECO:0000313" key="1">
    <source>
        <dbReference type="EMBL" id="MBB4619340.1"/>
    </source>
</evidence>
<gene>
    <name evidence="1" type="ORF">GGQ96_003493</name>
</gene>
<accession>A0A7W7F1G3</accession>